<keyword evidence="6 8" id="KW-0472">Membrane</keyword>
<sequence length="90" mass="10535">MRLKNIIFTLALLTITLVIIVNYIYLQHKTRKQFVELQASIEQEHNLNADWGRLQLEHSTLVNNSRIETIAKIQLGMKLPEDEHIISITR</sequence>
<comment type="subcellular location">
    <subcellularLocation>
        <location evidence="1">Cell membrane</location>
        <topology evidence="1">Single-pass type II membrane protein</topology>
    </subcellularLocation>
</comment>
<evidence type="ECO:0000256" key="5">
    <source>
        <dbReference type="ARBA" id="ARBA00022989"/>
    </source>
</evidence>
<dbReference type="EMBL" id="UOEW01000302">
    <property type="protein sequence ID" value="VAW41328.1"/>
    <property type="molecule type" value="Genomic_DNA"/>
</dbReference>
<keyword evidence="3" id="KW-0132">Cell division</keyword>
<evidence type="ECO:0000256" key="7">
    <source>
        <dbReference type="ARBA" id="ARBA00023306"/>
    </source>
</evidence>
<accession>A0A3B0VCA5</accession>
<dbReference type="PANTHER" id="PTHR37479">
    <property type="entry name" value="CELL DIVISION PROTEIN FTSL"/>
    <property type="match status" value="1"/>
</dbReference>
<dbReference type="Pfam" id="PF04999">
    <property type="entry name" value="FtsL"/>
    <property type="match status" value="1"/>
</dbReference>
<keyword evidence="7" id="KW-0131">Cell cycle</keyword>
<keyword evidence="5 8" id="KW-1133">Transmembrane helix</keyword>
<reference evidence="9" key="1">
    <citation type="submission" date="2018-06" db="EMBL/GenBank/DDBJ databases">
        <authorList>
            <person name="Zhirakovskaya E."/>
        </authorList>
    </citation>
    <scope>NUCLEOTIDE SEQUENCE</scope>
</reference>
<dbReference type="GO" id="GO:0043093">
    <property type="term" value="P:FtsZ-dependent cytokinesis"/>
    <property type="evidence" value="ECO:0007669"/>
    <property type="project" value="TreeGrafter"/>
</dbReference>
<protein>
    <recommendedName>
        <fullName evidence="10">Cell division protein FtsL</fullName>
    </recommendedName>
</protein>
<dbReference type="GO" id="GO:0032153">
    <property type="term" value="C:cell division site"/>
    <property type="evidence" value="ECO:0007669"/>
    <property type="project" value="TreeGrafter"/>
</dbReference>
<dbReference type="AlphaFoldDB" id="A0A3B0VCA5"/>
<proteinExistence type="inferred from homology"/>
<evidence type="ECO:0000256" key="4">
    <source>
        <dbReference type="ARBA" id="ARBA00022692"/>
    </source>
</evidence>
<organism evidence="9">
    <name type="scientific">hydrothermal vent metagenome</name>
    <dbReference type="NCBI Taxonomy" id="652676"/>
    <lineage>
        <taxon>unclassified sequences</taxon>
        <taxon>metagenomes</taxon>
        <taxon>ecological metagenomes</taxon>
    </lineage>
</organism>
<keyword evidence="4 8" id="KW-0812">Transmembrane</keyword>
<dbReference type="InterPro" id="IPR011922">
    <property type="entry name" value="Cell_div_FtsL"/>
</dbReference>
<evidence type="ECO:0000256" key="8">
    <source>
        <dbReference type="SAM" id="Phobius"/>
    </source>
</evidence>
<evidence type="ECO:0008006" key="10">
    <source>
        <dbReference type="Google" id="ProtNLM"/>
    </source>
</evidence>
<evidence type="ECO:0000256" key="6">
    <source>
        <dbReference type="ARBA" id="ARBA00023136"/>
    </source>
</evidence>
<dbReference type="PANTHER" id="PTHR37479:SF1">
    <property type="entry name" value="CELL DIVISION PROTEIN FTSL"/>
    <property type="match status" value="1"/>
</dbReference>
<evidence type="ECO:0000256" key="2">
    <source>
        <dbReference type="ARBA" id="ARBA00022475"/>
    </source>
</evidence>
<gene>
    <name evidence="9" type="ORF">MNBD_GAMMA01-1507</name>
</gene>
<feature type="transmembrane region" description="Helical" evidence="8">
    <location>
        <begin position="6"/>
        <end position="26"/>
    </location>
</feature>
<keyword evidence="2" id="KW-1003">Cell membrane</keyword>
<dbReference type="HAMAP" id="MF_00910">
    <property type="entry name" value="FtsL"/>
    <property type="match status" value="1"/>
</dbReference>
<evidence type="ECO:0000256" key="1">
    <source>
        <dbReference type="ARBA" id="ARBA00004401"/>
    </source>
</evidence>
<dbReference type="GO" id="GO:0005886">
    <property type="term" value="C:plasma membrane"/>
    <property type="evidence" value="ECO:0007669"/>
    <property type="project" value="UniProtKB-SubCell"/>
</dbReference>
<dbReference type="NCBIfam" id="TIGR02209">
    <property type="entry name" value="ftsL_broad"/>
    <property type="match status" value="1"/>
</dbReference>
<evidence type="ECO:0000313" key="9">
    <source>
        <dbReference type="EMBL" id="VAW41328.1"/>
    </source>
</evidence>
<evidence type="ECO:0000256" key="3">
    <source>
        <dbReference type="ARBA" id="ARBA00022618"/>
    </source>
</evidence>
<name>A0A3B0VCA5_9ZZZZ</name>